<dbReference type="InterPro" id="IPR008963">
    <property type="entry name" value="Purple_acid_Pase-like_N"/>
</dbReference>
<dbReference type="Gene3D" id="2.60.40.10">
    <property type="entry name" value="Immunoglobulins"/>
    <property type="match status" value="1"/>
</dbReference>
<keyword evidence="4" id="KW-0408">Iron</keyword>
<accession>A0A370HET9</accession>
<dbReference type="Gene3D" id="3.60.21.10">
    <property type="match status" value="1"/>
</dbReference>
<keyword evidence="8" id="KW-1185">Reference proteome</keyword>
<keyword evidence="1" id="KW-0479">Metal-binding</keyword>
<feature type="domain" description="Calcineurin-like phosphoesterase" evidence="6">
    <location>
        <begin position="166"/>
        <end position="375"/>
    </location>
</feature>
<evidence type="ECO:0000256" key="2">
    <source>
        <dbReference type="ARBA" id="ARBA00022729"/>
    </source>
</evidence>
<dbReference type="InterPro" id="IPR004843">
    <property type="entry name" value="Calcineurin-like_PHP"/>
</dbReference>
<dbReference type="Proteomes" id="UP000255355">
    <property type="component" value="Unassembled WGS sequence"/>
</dbReference>
<comment type="caution">
    <text evidence="7">The sequence shown here is derived from an EMBL/GenBank/DDBJ whole genome shotgun (WGS) entry which is preliminary data.</text>
</comment>
<evidence type="ECO:0000256" key="1">
    <source>
        <dbReference type="ARBA" id="ARBA00022723"/>
    </source>
</evidence>
<proteinExistence type="inferred from homology"/>
<dbReference type="AlphaFoldDB" id="A0A370HET9"/>
<evidence type="ECO:0000313" key="8">
    <source>
        <dbReference type="Proteomes" id="UP000255355"/>
    </source>
</evidence>
<dbReference type="SUPFAM" id="SSF49363">
    <property type="entry name" value="Purple acid phosphatase, N-terminal domain"/>
    <property type="match status" value="1"/>
</dbReference>
<name>A0A370HET9_9NOCA</name>
<keyword evidence="3" id="KW-0378">Hydrolase</keyword>
<dbReference type="InterPro" id="IPR013783">
    <property type="entry name" value="Ig-like_fold"/>
</dbReference>
<sequence>MLDAGLRSRWLVNVAAGAVAVGTTARAPSVFAVHRSGRVRTLRHSMVASELEVVTVTDRSVVLTWTTRARDRAGIPRPVPADTEVRIAAADGRATPRQRYLDTRRTAFHHAEIGGLEPGRAYRFEAYSDGRRATPARTLVTRGRDAPECTGIFTTLTPPPGRLLRTVALANDVHVGERISGLLLPGLPTGLRHDTDDHATVMLEALLDDLRRPDRAADHLVLAGDLTDSGTLPQSRAVRARLDAWGELGSDYFACRGNHDAPREHDDWGSVFHAHQRLTSHTAAGLRFVGLDTTRPRGSGGTLAAAQLARLREELTAEPDRPTLVFGHHPATSSAAVSNPCGPGFVLDRASGAALHALYRRAPGVFLHHSGHTHRNRLGRPDSGIAVEFLEVGAIKEYPGGYMMLRIHEGGYMANFYKTRSDAALRWSTRTRRQFFGLHPDHALGGLTDRNHVVLRDFSGISGGTRPSASRCT</sequence>
<keyword evidence="2" id="KW-0732">Signal</keyword>
<dbReference type="STRING" id="1210089.GCA_001613165_04185"/>
<dbReference type="Pfam" id="PF00149">
    <property type="entry name" value="Metallophos"/>
    <property type="match status" value="1"/>
</dbReference>
<dbReference type="GO" id="GO:0005975">
    <property type="term" value="P:carbohydrate metabolic process"/>
    <property type="evidence" value="ECO:0007669"/>
    <property type="project" value="UniProtKB-ARBA"/>
</dbReference>
<dbReference type="InterPro" id="IPR029052">
    <property type="entry name" value="Metallo-depent_PP-like"/>
</dbReference>
<dbReference type="GO" id="GO:0046872">
    <property type="term" value="F:metal ion binding"/>
    <property type="evidence" value="ECO:0007669"/>
    <property type="project" value="UniProtKB-KW"/>
</dbReference>
<dbReference type="EMBL" id="QQAZ01000001">
    <property type="protein sequence ID" value="RDI55758.1"/>
    <property type="molecule type" value="Genomic_DNA"/>
</dbReference>
<dbReference type="GO" id="GO:0003993">
    <property type="term" value="F:acid phosphatase activity"/>
    <property type="evidence" value="ECO:0007669"/>
    <property type="project" value="InterPro"/>
</dbReference>
<evidence type="ECO:0000256" key="3">
    <source>
        <dbReference type="ARBA" id="ARBA00022801"/>
    </source>
</evidence>
<dbReference type="RefSeq" id="WP_068022023.1">
    <property type="nucleotide sequence ID" value="NZ_QQAZ01000001.1"/>
</dbReference>
<organism evidence="7 8">
    <name type="scientific">Nocardia mexicana</name>
    <dbReference type="NCBI Taxonomy" id="279262"/>
    <lineage>
        <taxon>Bacteria</taxon>
        <taxon>Bacillati</taxon>
        <taxon>Actinomycetota</taxon>
        <taxon>Actinomycetes</taxon>
        <taxon>Mycobacteriales</taxon>
        <taxon>Nocardiaceae</taxon>
        <taxon>Nocardia</taxon>
    </lineage>
</organism>
<evidence type="ECO:0000256" key="4">
    <source>
        <dbReference type="ARBA" id="ARBA00023004"/>
    </source>
</evidence>
<evidence type="ECO:0000313" key="7">
    <source>
        <dbReference type="EMBL" id="RDI55758.1"/>
    </source>
</evidence>
<dbReference type="InterPro" id="IPR050884">
    <property type="entry name" value="CNP_phosphodiesterase-III"/>
</dbReference>
<comment type="similarity">
    <text evidence="5">Belongs to the cyclic nucleotide phosphodiesterase class-III family.</text>
</comment>
<reference evidence="7 8" key="1">
    <citation type="submission" date="2018-07" db="EMBL/GenBank/DDBJ databases">
        <title>Genomic Encyclopedia of Type Strains, Phase IV (KMG-IV): sequencing the most valuable type-strain genomes for metagenomic binning, comparative biology and taxonomic classification.</title>
        <authorList>
            <person name="Goeker M."/>
        </authorList>
    </citation>
    <scope>NUCLEOTIDE SEQUENCE [LARGE SCALE GENOMIC DNA]</scope>
    <source>
        <strain evidence="7 8">DSM 44952</strain>
    </source>
</reference>
<dbReference type="PANTHER" id="PTHR42988">
    <property type="entry name" value="PHOSPHOHYDROLASE"/>
    <property type="match status" value="1"/>
</dbReference>
<evidence type="ECO:0000256" key="5">
    <source>
        <dbReference type="ARBA" id="ARBA00025742"/>
    </source>
</evidence>
<dbReference type="SUPFAM" id="SSF56300">
    <property type="entry name" value="Metallo-dependent phosphatases"/>
    <property type="match status" value="1"/>
</dbReference>
<protein>
    <submittedName>
        <fullName evidence="7">Calcineurin-like phosphoesterase family protein</fullName>
    </submittedName>
</protein>
<evidence type="ECO:0000259" key="6">
    <source>
        <dbReference type="Pfam" id="PF00149"/>
    </source>
</evidence>
<gene>
    <name evidence="7" type="ORF">DFR68_101592</name>
</gene>
<dbReference type="PANTHER" id="PTHR42988:SF2">
    <property type="entry name" value="CYCLIC NUCLEOTIDE PHOSPHODIESTERASE CBUA0032-RELATED"/>
    <property type="match status" value="1"/>
</dbReference>
<dbReference type="OrthoDB" id="4507037at2"/>